<dbReference type="EMBL" id="AUZY01011945">
    <property type="protein sequence ID" value="EQD32019.1"/>
    <property type="molecule type" value="Genomic_DNA"/>
</dbReference>
<comment type="caution">
    <text evidence="2">The sequence shown here is derived from an EMBL/GenBank/DDBJ whole genome shotgun (WGS) entry which is preliminary data.</text>
</comment>
<dbReference type="SUPFAM" id="SSF56003">
    <property type="entry name" value="Molybdenum cofactor-binding domain"/>
    <property type="match status" value="1"/>
</dbReference>
<dbReference type="AlphaFoldDB" id="T0ZTM7"/>
<accession>T0ZTM7</accession>
<reference evidence="2" key="2">
    <citation type="journal article" date="2014" name="ISME J.">
        <title>Microbial stratification in low pH oxic and suboxic macroscopic growths along an acid mine drainage.</title>
        <authorList>
            <person name="Mendez-Garcia C."/>
            <person name="Mesa V."/>
            <person name="Sprenger R.R."/>
            <person name="Richter M."/>
            <person name="Diez M.S."/>
            <person name="Solano J."/>
            <person name="Bargiela R."/>
            <person name="Golyshina O.V."/>
            <person name="Manteca A."/>
            <person name="Ramos J.L."/>
            <person name="Gallego J.R."/>
            <person name="Llorente I."/>
            <person name="Martins Dos Santos V.A."/>
            <person name="Jensen O.N."/>
            <person name="Pelaez A.I."/>
            <person name="Sanchez J."/>
            <person name="Ferrer M."/>
        </authorList>
    </citation>
    <scope>NUCLEOTIDE SEQUENCE</scope>
</reference>
<name>T0ZTM7_9ZZZZ</name>
<dbReference type="InterPro" id="IPR046867">
    <property type="entry name" value="AldOxase/xan_DH_MoCoBD2"/>
</dbReference>
<sequence length="100" mass="10521">GGMAQGIGQTLYEEIMYSDDGQLLTASIADAGVPIANQLPEYKVLLANTRSNLATGAKGVGESPTIGVPIALSRAIENVTGVKITETPIRQELLVRSMKH</sequence>
<gene>
    <name evidence="2" type="ORF">B1B_17865</name>
</gene>
<dbReference type="Pfam" id="PF20256">
    <property type="entry name" value="MoCoBD_2"/>
    <property type="match status" value="1"/>
</dbReference>
<feature type="non-terminal residue" evidence="2">
    <location>
        <position position="1"/>
    </location>
</feature>
<dbReference type="InterPro" id="IPR037165">
    <property type="entry name" value="AldOxase/xan_DH_Mopterin-bd_sf"/>
</dbReference>
<evidence type="ECO:0000259" key="1">
    <source>
        <dbReference type="Pfam" id="PF20256"/>
    </source>
</evidence>
<proteinExistence type="predicted"/>
<feature type="domain" description="Aldehyde oxidase/xanthine dehydrogenase second molybdopterin binding" evidence="1">
    <location>
        <begin position="1"/>
        <end position="40"/>
    </location>
</feature>
<dbReference type="GO" id="GO:0016491">
    <property type="term" value="F:oxidoreductase activity"/>
    <property type="evidence" value="ECO:0007669"/>
    <property type="project" value="InterPro"/>
</dbReference>
<dbReference type="Gene3D" id="3.30.365.10">
    <property type="entry name" value="Aldehyde oxidase/xanthine dehydrogenase, molybdopterin binding domain"/>
    <property type="match status" value="1"/>
</dbReference>
<organism evidence="2">
    <name type="scientific">mine drainage metagenome</name>
    <dbReference type="NCBI Taxonomy" id="410659"/>
    <lineage>
        <taxon>unclassified sequences</taxon>
        <taxon>metagenomes</taxon>
        <taxon>ecological metagenomes</taxon>
    </lineage>
</organism>
<protein>
    <submittedName>
        <fullName evidence="2">Carbon monoxide dehydrogenase, large subunit</fullName>
    </submittedName>
</protein>
<evidence type="ECO:0000313" key="2">
    <source>
        <dbReference type="EMBL" id="EQD32019.1"/>
    </source>
</evidence>
<reference evidence="2" key="1">
    <citation type="submission" date="2013-08" db="EMBL/GenBank/DDBJ databases">
        <authorList>
            <person name="Mendez C."/>
            <person name="Richter M."/>
            <person name="Ferrer M."/>
            <person name="Sanchez J."/>
        </authorList>
    </citation>
    <scope>NUCLEOTIDE SEQUENCE</scope>
</reference>